<dbReference type="RefSeq" id="XP_028141579.1">
    <property type="nucleotide sequence ID" value="XM_028285778.1"/>
</dbReference>
<feature type="transmembrane region" description="Helical" evidence="1">
    <location>
        <begin position="61"/>
        <end position="89"/>
    </location>
</feature>
<protein>
    <submittedName>
        <fullName evidence="4">Uncharacterized protein LOC114335522</fullName>
    </submittedName>
</protein>
<dbReference type="KEGG" id="dvv:114335522"/>
<keyword evidence="3" id="KW-1185">Reference proteome</keyword>
<dbReference type="OrthoDB" id="6819313at2759"/>
<sequence length="245" mass="28537">MIADYIHIKKSKEVIAIILIAIWFLSADNTHNELNSNLEEIWKFKFSKEIQKNKIEHILKYILSFIVMIRTLTSRIFLVLYVIILWPAVFETQSFLIIPWLIIGSVRILLSTFLSLSTGTYCCLLQKGLHLLCLNFVISQFSEHGPSIYAWFAILKYYRHITREKLRRRMEILLAEKDFQSNIPTTDTMSSFKSSQTNTRSLDTLSTVIVKSKDTKKVIGSIRERVKTALNLTDEEINKITERTN</sequence>
<keyword evidence="1" id="KW-0812">Transmembrane</keyword>
<organism evidence="4">
    <name type="scientific">Diabrotica virgifera virgifera</name>
    <name type="common">western corn rootworm</name>
    <dbReference type="NCBI Taxonomy" id="50390"/>
    <lineage>
        <taxon>Eukaryota</taxon>
        <taxon>Metazoa</taxon>
        <taxon>Ecdysozoa</taxon>
        <taxon>Arthropoda</taxon>
        <taxon>Hexapoda</taxon>
        <taxon>Insecta</taxon>
        <taxon>Pterygota</taxon>
        <taxon>Neoptera</taxon>
        <taxon>Endopterygota</taxon>
        <taxon>Coleoptera</taxon>
        <taxon>Polyphaga</taxon>
        <taxon>Cucujiformia</taxon>
        <taxon>Chrysomeloidea</taxon>
        <taxon>Chrysomelidae</taxon>
        <taxon>Galerucinae</taxon>
        <taxon>Diabroticina</taxon>
        <taxon>Diabroticites</taxon>
        <taxon>Diabrotica</taxon>
    </lineage>
</organism>
<evidence type="ECO:0000313" key="3">
    <source>
        <dbReference type="Proteomes" id="UP001652700"/>
    </source>
</evidence>
<accession>A0A6P7FYC2</accession>
<name>A0A6P7FYC2_DIAVI</name>
<dbReference type="AlphaFoldDB" id="A0A6P7FYC2"/>
<keyword evidence="1" id="KW-0472">Membrane</keyword>
<reference evidence="4" key="1">
    <citation type="submission" date="2025-04" db="UniProtKB">
        <authorList>
            <consortium name="RefSeq"/>
        </authorList>
    </citation>
    <scope>IDENTIFICATION</scope>
    <source>
        <tissue evidence="4">Whole insect</tissue>
    </source>
</reference>
<keyword evidence="1" id="KW-1133">Transmembrane helix</keyword>
<gene>
    <name evidence="4" type="primary">LOC114335522</name>
</gene>
<evidence type="ECO:0000256" key="1">
    <source>
        <dbReference type="SAM" id="Phobius"/>
    </source>
</evidence>
<evidence type="ECO:0000313" key="2">
    <source>
        <dbReference type="EnsemblMetazoa" id="XP_028141579.1"/>
    </source>
</evidence>
<dbReference type="EnsemblMetazoa" id="XM_028285778.2">
    <property type="protein sequence ID" value="XP_028141579.1"/>
    <property type="gene ID" value="LOC114335522"/>
</dbReference>
<feature type="transmembrane region" description="Helical" evidence="1">
    <location>
        <begin position="95"/>
        <end position="116"/>
    </location>
</feature>
<evidence type="ECO:0000313" key="4">
    <source>
        <dbReference type="RefSeq" id="XP_028141579.1"/>
    </source>
</evidence>
<reference evidence="2" key="2">
    <citation type="submission" date="2025-05" db="UniProtKB">
        <authorList>
            <consortium name="EnsemblMetazoa"/>
        </authorList>
    </citation>
    <scope>IDENTIFICATION</scope>
</reference>
<dbReference type="InParanoid" id="A0A6P7FYC2"/>
<dbReference type="Proteomes" id="UP001652700">
    <property type="component" value="Unplaced"/>
</dbReference>
<proteinExistence type="predicted"/>
<dbReference type="GeneID" id="114335522"/>